<feature type="transmembrane region" description="Helical" evidence="8">
    <location>
        <begin position="319"/>
        <end position="337"/>
    </location>
</feature>
<evidence type="ECO:0000313" key="12">
    <source>
        <dbReference type="Proteomes" id="UP000253922"/>
    </source>
</evidence>
<evidence type="ECO:0000256" key="2">
    <source>
        <dbReference type="ARBA" id="ARBA00007783"/>
    </source>
</evidence>
<dbReference type="GO" id="GO:0140359">
    <property type="term" value="F:ABC-type transporter activity"/>
    <property type="evidence" value="ECO:0007669"/>
    <property type="project" value="InterPro"/>
</dbReference>
<dbReference type="RefSeq" id="WP_062196107.1">
    <property type="nucleotide sequence ID" value="NZ_DF967966.1"/>
</dbReference>
<reference evidence="10" key="1">
    <citation type="journal article" date="2015" name="Genome Announc.">
        <title>Draft Genome Sequences of Anaerolinea thermolimosa IMO-1, Bellilinea caldifistulae GOMI-1, Leptolinea tardivitalis YMTK-2, Levilinea saccharolytica KIBI-1, Longilinea arvoryzae KOME-1, Previously Described as Members of the Class Anaerolineae (Chloroflexi).</title>
        <authorList>
            <person name="Matsuura N."/>
            <person name="Tourlousse M.D."/>
            <person name="Ohashi A."/>
            <person name="Hugenholtz P."/>
            <person name="Sekiguchi Y."/>
        </authorList>
    </citation>
    <scope>NUCLEOTIDE SEQUENCE</scope>
    <source>
        <strain evidence="10">IMO-1</strain>
    </source>
</reference>
<feature type="transmembrane region" description="Helical" evidence="8">
    <location>
        <begin position="285"/>
        <end position="307"/>
    </location>
</feature>
<evidence type="ECO:0000256" key="6">
    <source>
        <dbReference type="ARBA" id="ARBA00022989"/>
    </source>
</evidence>
<evidence type="ECO:0000256" key="1">
    <source>
        <dbReference type="ARBA" id="ARBA00004651"/>
    </source>
</evidence>
<feature type="domain" description="ABC transmembrane type-2" evidence="9">
    <location>
        <begin position="171"/>
        <end position="398"/>
    </location>
</feature>
<accession>A0A3D1JJ16</accession>
<organism evidence="11 13">
    <name type="scientific">Anaerolinea thermolimosa</name>
    <dbReference type="NCBI Taxonomy" id="229919"/>
    <lineage>
        <taxon>Bacteria</taxon>
        <taxon>Bacillati</taxon>
        <taxon>Chloroflexota</taxon>
        <taxon>Anaerolineae</taxon>
        <taxon>Anaerolineales</taxon>
        <taxon>Anaerolineaceae</taxon>
        <taxon>Anaerolinea</taxon>
    </lineage>
</organism>
<reference evidence="12" key="2">
    <citation type="submission" date="2015-07" db="EMBL/GenBank/DDBJ databases">
        <title>Draft Genome Sequences of Anaerolinea thermolimosa IMO-1, Bellilinea caldifistulae GOMI-1, Leptolinea tardivitalis YMTK-2, Levilinea saccharolytica KIBI-1,Longilinea arvoryzae KOME-1, Previously Described as Members of the Anaerolineaceae (Chloroflexi).</title>
        <authorList>
            <person name="Sekiguchi Y."/>
            <person name="Ohashi A."/>
            <person name="Matsuura N."/>
            <person name="Tourlousse M.D."/>
        </authorList>
    </citation>
    <scope>NUCLEOTIDE SEQUENCE [LARGE SCALE GENOMIC DNA]</scope>
    <source>
        <strain evidence="12">IMO-1</strain>
    </source>
</reference>
<feature type="transmembrane region" description="Helical" evidence="8">
    <location>
        <begin position="377"/>
        <end position="396"/>
    </location>
</feature>
<dbReference type="PROSITE" id="PS51012">
    <property type="entry name" value="ABC_TM2"/>
    <property type="match status" value="1"/>
</dbReference>
<keyword evidence="5 8" id="KW-0812">Transmembrane</keyword>
<protein>
    <submittedName>
        <fullName evidence="11">ABC transporter permease</fullName>
    </submittedName>
    <submittedName>
        <fullName evidence="10">ABC-type multidrug transport system, permease component</fullName>
    </submittedName>
</protein>
<evidence type="ECO:0000256" key="8">
    <source>
        <dbReference type="SAM" id="Phobius"/>
    </source>
</evidence>
<dbReference type="InterPro" id="IPR047817">
    <property type="entry name" value="ABC2_TM_bact-type"/>
</dbReference>
<dbReference type="GO" id="GO:0005886">
    <property type="term" value="C:plasma membrane"/>
    <property type="evidence" value="ECO:0007669"/>
    <property type="project" value="UniProtKB-SubCell"/>
</dbReference>
<keyword evidence="3" id="KW-0813">Transport</keyword>
<evidence type="ECO:0000259" key="9">
    <source>
        <dbReference type="PROSITE" id="PS51012"/>
    </source>
</evidence>
<dbReference type="OrthoDB" id="266913at2"/>
<evidence type="ECO:0000313" key="10">
    <source>
        <dbReference type="EMBL" id="GAP08482.1"/>
    </source>
</evidence>
<keyword evidence="6 8" id="KW-1133">Transmembrane helix</keyword>
<dbReference type="PANTHER" id="PTHR30294:SF38">
    <property type="entry name" value="TRANSPORT PERMEASE PROTEIN"/>
    <property type="match status" value="1"/>
</dbReference>
<evidence type="ECO:0000256" key="3">
    <source>
        <dbReference type="ARBA" id="ARBA00022448"/>
    </source>
</evidence>
<dbReference type="Gene3D" id="3.40.1710.10">
    <property type="entry name" value="abc type-2 transporter like domain"/>
    <property type="match status" value="1"/>
</dbReference>
<name>A0A3D1JJ16_9CHLR</name>
<dbReference type="Proteomes" id="UP000264141">
    <property type="component" value="Unassembled WGS sequence"/>
</dbReference>
<feature type="transmembrane region" description="Helical" evidence="8">
    <location>
        <begin position="213"/>
        <end position="230"/>
    </location>
</feature>
<evidence type="ECO:0000256" key="7">
    <source>
        <dbReference type="ARBA" id="ARBA00023136"/>
    </source>
</evidence>
<comment type="subcellular location">
    <subcellularLocation>
        <location evidence="1">Cell membrane</location>
        <topology evidence="1">Multi-pass membrane protein</topology>
    </subcellularLocation>
</comment>
<comment type="similarity">
    <text evidence="2">Belongs to the ABC-2 integral membrane protein family.</text>
</comment>
<reference evidence="11 13" key="3">
    <citation type="journal article" date="2018" name="Nat. Biotechnol.">
        <title>A standardized bacterial taxonomy based on genome phylogeny substantially revises the tree of life.</title>
        <authorList>
            <person name="Parks D.H."/>
            <person name="Chuvochina M."/>
            <person name="Waite D.W."/>
            <person name="Rinke C."/>
            <person name="Skarshewski A."/>
            <person name="Chaumeil P.A."/>
            <person name="Hugenholtz P."/>
        </authorList>
    </citation>
    <scope>NUCLEOTIDE SEQUENCE [LARGE SCALE GENOMIC DNA]</scope>
    <source>
        <strain evidence="11">UBA8781</strain>
    </source>
</reference>
<dbReference type="AlphaFoldDB" id="A0A3D1JJ16"/>
<keyword evidence="7 8" id="KW-0472">Membrane</keyword>
<dbReference type="EMBL" id="DPBP01000031">
    <property type="protein sequence ID" value="HCE17758.1"/>
    <property type="molecule type" value="Genomic_DNA"/>
</dbReference>
<evidence type="ECO:0000256" key="5">
    <source>
        <dbReference type="ARBA" id="ARBA00022692"/>
    </source>
</evidence>
<keyword evidence="4" id="KW-1003">Cell membrane</keyword>
<dbReference type="STRING" id="229919.GCA_001050195_03322"/>
<dbReference type="PANTHER" id="PTHR30294">
    <property type="entry name" value="MEMBRANE COMPONENT OF ABC TRANSPORTER YHHJ-RELATED"/>
    <property type="match status" value="1"/>
</dbReference>
<evidence type="ECO:0000256" key="4">
    <source>
        <dbReference type="ARBA" id="ARBA00022475"/>
    </source>
</evidence>
<evidence type="ECO:0000313" key="11">
    <source>
        <dbReference type="EMBL" id="HCE17758.1"/>
    </source>
</evidence>
<keyword evidence="12" id="KW-1185">Reference proteome</keyword>
<proteinExistence type="inferred from homology"/>
<dbReference type="InterPro" id="IPR051449">
    <property type="entry name" value="ABC-2_transporter_component"/>
</dbReference>
<dbReference type="Proteomes" id="UP000253922">
    <property type="component" value="Unassembled WGS sequence"/>
</dbReference>
<dbReference type="InterPro" id="IPR013525">
    <property type="entry name" value="ABC2_TM"/>
</dbReference>
<dbReference type="EMBL" id="DF967966">
    <property type="protein sequence ID" value="GAP08482.1"/>
    <property type="molecule type" value="Genomic_DNA"/>
</dbReference>
<sequence length="398" mass="42812">MRKILAIMRKDILLRFSSPSEWLFFLILPLLFTFLLSGGTGGGNSDARSVLPVVDEAQSELSAQILAELEHSTVVRPQKASRAEAESRFSERKVAFWLLIPEGVTLATLREGSREITLYTQPNNLNALAAQRSVQSALRKVGLSLQAARLAVQQAETRHPFSSAAEREAYFDRAMELATNLQRSAPSRLVVNQAQTSDEILYDPKANSSAGQLITWVFIPLLGISALFAAERNAGTLARLITTPTSRAAFLLGTIGGQVAMALVQMLLLVGFGVVVLGVPWGREPLALMVLLVAAALAAGALGCTLGTIIRSDSQANNLSILLGMVMALLGGCWYPLELFPAAVQQAVKVLPTTWAMQGMIDLTLRGEGLAGILPEVGVLLGFAGVFLGIGVWRFYRQ</sequence>
<gene>
    <name evidence="10" type="ORF">ATHL_03387</name>
    <name evidence="11" type="ORF">DEQ80_07860</name>
</gene>
<feature type="transmembrane region" description="Helical" evidence="8">
    <location>
        <begin position="250"/>
        <end position="279"/>
    </location>
</feature>
<dbReference type="Pfam" id="PF12698">
    <property type="entry name" value="ABC2_membrane_3"/>
    <property type="match status" value="1"/>
</dbReference>
<evidence type="ECO:0000313" key="13">
    <source>
        <dbReference type="Proteomes" id="UP000264141"/>
    </source>
</evidence>